<sequence>MSRAFVREDDLESRGEFEGLERPLPPRPILITAAGRARLEAQLAETEAEEAALAEDTALAADSARQHLQREKRWLESLLTAAQTPAPEGGDEVAFGAWVTVEDAEGQEQRYRLVGEVEADPKAGAISWRSPLGRALMQARKGDLVTWQRPAGDIELEVLAVEWD</sequence>
<dbReference type="InterPro" id="IPR001437">
    <property type="entry name" value="Tscrpt_elong_fac_GreA/B_C"/>
</dbReference>
<organism evidence="3 4">
    <name type="scientific">Aquibaculum arenosum</name>
    <dbReference type="NCBI Taxonomy" id="3032591"/>
    <lineage>
        <taxon>Bacteria</taxon>
        <taxon>Pseudomonadati</taxon>
        <taxon>Pseudomonadota</taxon>
        <taxon>Alphaproteobacteria</taxon>
        <taxon>Rhodospirillales</taxon>
        <taxon>Rhodovibrionaceae</taxon>
        <taxon>Aquibaculum</taxon>
    </lineage>
</organism>
<dbReference type="PANTHER" id="PTHR30437:SF6">
    <property type="entry name" value="TRANSCRIPTION ELONGATION FACTOR GREB"/>
    <property type="match status" value="1"/>
</dbReference>
<evidence type="ECO:0000313" key="4">
    <source>
        <dbReference type="Proteomes" id="UP001215503"/>
    </source>
</evidence>
<keyword evidence="4" id="KW-1185">Reference proteome</keyword>
<dbReference type="PANTHER" id="PTHR30437">
    <property type="entry name" value="TRANSCRIPTION ELONGATION FACTOR GREA"/>
    <property type="match status" value="1"/>
</dbReference>
<feature type="domain" description="Transcription elongation factor GreA/GreB C-terminal" evidence="2">
    <location>
        <begin position="91"/>
        <end position="162"/>
    </location>
</feature>
<keyword evidence="3" id="KW-0648">Protein biosynthesis</keyword>
<dbReference type="GO" id="GO:0003746">
    <property type="term" value="F:translation elongation factor activity"/>
    <property type="evidence" value="ECO:0007669"/>
    <property type="project" value="UniProtKB-KW"/>
</dbReference>
<reference evidence="3 4" key="1">
    <citation type="submission" date="2023-03" db="EMBL/GenBank/DDBJ databases">
        <title>Fodinicurvata sp. CAU 1616 isolated from sea sendiment.</title>
        <authorList>
            <person name="Kim W."/>
        </authorList>
    </citation>
    <scope>NUCLEOTIDE SEQUENCE [LARGE SCALE GENOMIC DNA]</scope>
    <source>
        <strain evidence="3 4">CAU 1616</strain>
    </source>
</reference>
<name>A0ABT5YLS5_9PROT</name>
<dbReference type="InterPro" id="IPR023459">
    <property type="entry name" value="Tscrpt_elong_fac_GreA/B_fam"/>
</dbReference>
<gene>
    <name evidence="3" type="ORF">P2G67_07975</name>
</gene>
<dbReference type="Gene3D" id="3.10.50.30">
    <property type="entry name" value="Transcription elongation factor, GreA/GreB, C-terminal domain"/>
    <property type="match status" value="1"/>
</dbReference>
<dbReference type="InterPro" id="IPR036953">
    <property type="entry name" value="GreA/GreB_C_sf"/>
</dbReference>
<dbReference type="RefSeq" id="WP_275821815.1">
    <property type="nucleotide sequence ID" value="NZ_JARHUD010000004.1"/>
</dbReference>
<comment type="caution">
    <text evidence="3">The sequence shown here is derived from an EMBL/GenBank/DDBJ whole genome shotgun (WGS) entry which is preliminary data.</text>
</comment>
<feature type="compositionally biased region" description="Basic and acidic residues" evidence="1">
    <location>
        <begin position="1"/>
        <end position="21"/>
    </location>
</feature>
<evidence type="ECO:0000259" key="2">
    <source>
        <dbReference type="Pfam" id="PF01272"/>
    </source>
</evidence>
<protein>
    <submittedName>
        <fullName evidence="3">GreA/GreB family elongation factor</fullName>
    </submittedName>
</protein>
<dbReference type="EMBL" id="JARHUD010000004">
    <property type="protein sequence ID" value="MDF2095911.1"/>
    <property type="molecule type" value="Genomic_DNA"/>
</dbReference>
<feature type="region of interest" description="Disordered" evidence="1">
    <location>
        <begin position="1"/>
        <end position="26"/>
    </location>
</feature>
<proteinExistence type="predicted"/>
<evidence type="ECO:0000256" key="1">
    <source>
        <dbReference type="SAM" id="MobiDB-lite"/>
    </source>
</evidence>
<evidence type="ECO:0000313" key="3">
    <source>
        <dbReference type="EMBL" id="MDF2095911.1"/>
    </source>
</evidence>
<dbReference type="Pfam" id="PF01272">
    <property type="entry name" value="GreA_GreB"/>
    <property type="match status" value="1"/>
</dbReference>
<dbReference type="Proteomes" id="UP001215503">
    <property type="component" value="Unassembled WGS sequence"/>
</dbReference>
<keyword evidence="3" id="KW-0251">Elongation factor</keyword>
<dbReference type="SUPFAM" id="SSF54534">
    <property type="entry name" value="FKBP-like"/>
    <property type="match status" value="1"/>
</dbReference>
<accession>A0ABT5YLS5</accession>